<evidence type="ECO:0000256" key="1">
    <source>
        <dbReference type="SAM" id="Phobius"/>
    </source>
</evidence>
<reference evidence="2" key="1">
    <citation type="submission" date="2012-04" db="EMBL/GenBank/DDBJ databases">
        <title>The Genome Sequence of Loa loa.</title>
        <authorList>
            <consortium name="The Broad Institute Genome Sequencing Platform"/>
            <consortium name="Broad Institute Genome Sequencing Center for Infectious Disease"/>
            <person name="Nutman T.B."/>
            <person name="Fink D.L."/>
            <person name="Russ C."/>
            <person name="Young S."/>
            <person name="Zeng Q."/>
            <person name="Gargeya S."/>
            <person name="Alvarado L."/>
            <person name="Berlin A."/>
            <person name="Chapman S.B."/>
            <person name="Chen Z."/>
            <person name="Freedman E."/>
            <person name="Gellesch M."/>
            <person name="Goldberg J."/>
            <person name="Griggs A."/>
            <person name="Gujja S."/>
            <person name="Heilman E.R."/>
            <person name="Heiman D."/>
            <person name="Howarth C."/>
            <person name="Mehta T."/>
            <person name="Neiman D."/>
            <person name="Pearson M."/>
            <person name="Roberts A."/>
            <person name="Saif S."/>
            <person name="Shea T."/>
            <person name="Shenoy N."/>
            <person name="Sisk P."/>
            <person name="Stolte C."/>
            <person name="Sykes S."/>
            <person name="White J."/>
            <person name="Yandava C."/>
            <person name="Haas B."/>
            <person name="Henn M.R."/>
            <person name="Nusbaum C."/>
            <person name="Birren B."/>
        </authorList>
    </citation>
    <scope>NUCLEOTIDE SEQUENCE [LARGE SCALE GENOMIC DNA]</scope>
</reference>
<evidence type="ECO:0000313" key="2">
    <source>
        <dbReference type="Proteomes" id="UP000095285"/>
    </source>
</evidence>
<accession>A0A1I7VBS9</accession>
<organism evidence="2 3">
    <name type="scientific">Loa loa</name>
    <name type="common">Eye worm</name>
    <name type="synonym">Filaria loa</name>
    <dbReference type="NCBI Taxonomy" id="7209"/>
    <lineage>
        <taxon>Eukaryota</taxon>
        <taxon>Metazoa</taxon>
        <taxon>Ecdysozoa</taxon>
        <taxon>Nematoda</taxon>
        <taxon>Chromadorea</taxon>
        <taxon>Rhabditida</taxon>
        <taxon>Spirurina</taxon>
        <taxon>Spiruromorpha</taxon>
        <taxon>Filarioidea</taxon>
        <taxon>Onchocercidae</taxon>
        <taxon>Loa</taxon>
    </lineage>
</organism>
<dbReference type="AlphaFoldDB" id="A0A1I7VBS9"/>
<feature type="transmembrane region" description="Helical" evidence="1">
    <location>
        <begin position="66"/>
        <end position="86"/>
    </location>
</feature>
<name>A0A1I7VBS9_LOALO</name>
<protein>
    <submittedName>
        <fullName evidence="3">Uncharacterized protein</fullName>
    </submittedName>
</protein>
<evidence type="ECO:0000313" key="3">
    <source>
        <dbReference type="WBParaSite" id="EN70_12060"/>
    </source>
</evidence>
<keyword evidence="1" id="KW-0472">Membrane</keyword>
<dbReference type="WBParaSite" id="EN70_12060">
    <property type="protein sequence ID" value="EN70_12060"/>
    <property type="gene ID" value="EN70_12060"/>
</dbReference>
<keyword evidence="1" id="KW-1133">Transmembrane helix</keyword>
<sequence>MTTTKKKEFLVGTKLFLCNNIKFNRRIIHQKFSKFHPPLFSQRSKFSRLATTSENCTTLSKSQLNFAILGASLLALTILLLLGFCIRRHFPLCNKFSSVKYRTRNKCRSHLYSKPFLITSSINDKSDLLSEQTCYTTTNRSTSNGFSRSGGLYDDEGYYSSVMFPAEYNAYERARPVYPIPPPAATIPQTLPKSYADDNFRIISEYPVPITEL</sequence>
<dbReference type="STRING" id="7209.A0A1I7VBS9"/>
<keyword evidence="2" id="KW-1185">Reference proteome</keyword>
<reference evidence="3" key="2">
    <citation type="submission" date="2016-11" db="UniProtKB">
        <authorList>
            <consortium name="WormBaseParasite"/>
        </authorList>
    </citation>
    <scope>IDENTIFICATION</scope>
</reference>
<keyword evidence="1" id="KW-0812">Transmembrane</keyword>
<proteinExistence type="predicted"/>
<dbReference type="Proteomes" id="UP000095285">
    <property type="component" value="Unassembled WGS sequence"/>
</dbReference>